<dbReference type="OMA" id="QFNEPRY"/>
<dbReference type="InterPro" id="IPR017907">
    <property type="entry name" value="Znf_RING_CS"/>
</dbReference>
<evidence type="ECO:0000313" key="11">
    <source>
        <dbReference type="EnsemblMetazoa" id="XP_038046303.1"/>
    </source>
</evidence>
<keyword evidence="2" id="KW-0479">Metal-binding</keyword>
<dbReference type="InterPro" id="IPR011042">
    <property type="entry name" value="6-blade_b-propeller_TolB-like"/>
</dbReference>
<dbReference type="PROSITE" id="PS51125">
    <property type="entry name" value="NHL"/>
    <property type="match status" value="4"/>
</dbReference>
<feature type="domain" description="B box-type" evidence="10">
    <location>
        <begin position="103"/>
        <end position="154"/>
    </location>
</feature>
<evidence type="ECO:0000256" key="4">
    <source>
        <dbReference type="ARBA" id="ARBA00022771"/>
    </source>
</evidence>
<accession>A0A913Z391</accession>
<evidence type="ECO:0000256" key="2">
    <source>
        <dbReference type="ARBA" id="ARBA00022723"/>
    </source>
</evidence>
<dbReference type="Pfam" id="PF13445">
    <property type="entry name" value="zf-RING_UBOX"/>
    <property type="match status" value="1"/>
</dbReference>
<dbReference type="InterPro" id="IPR027370">
    <property type="entry name" value="Znf-RING_euk"/>
</dbReference>
<keyword evidence="3" id="KW-0677">Repeat</keyword>
<evidence type="ECO:0000259" key="9">
    <source>
        <dbReference type="PROSITE" id="PS50089"/>
    </source>
</evidence>
<dbReference type="SUPFAM" id="SSF101898">
    <property type="entry name" value="NHL repeat"/>
    <property type="match status" value="1"/>
</dbReference>
<evidence type="ECO:0000256" key="1">
    <source>
        <dbReference type="ARBA" id="ARBA00022553"/>
    </source>
</evidence>
<keyword evidence="6" id="KW-0862">Zinc</keyword>
<dbReference type="InterPro" id="IPR003649">
    <property type="entry name" value="Bbox_C"/>
</dbReference>
<dbReference type="PANTHER" id="PTHR25462">
    <property type="entry name" value="BONUS, ISOFORM C-RELATED"/>
    <property type="match status" value="1"/>
</dbReference>
<protein>
    <submittedName>
        <fullName evidence="11">Uncharacterized protein</fullName>
    </submittedName>
</protein>
<dbReference type="AlphaFoldDB" id="A0A913Z391"/>
<name>A0A913Z391_PATMI</name>
<dbReference type="SUPFAM" id="SSF57850">
    <property type="entry name" value="RING/U-box"/>
    <property type="match status" value="1"/>
</dbReference>
<dbReference type="Pfam" id="PF00643">
    <property type="entry name" value="zf-B_box"/>
    <property type="match status" value="1"/>
</dbReference>
<evidence type="ECO:0000259" key="10">
    <source>
        <dbReference type="PROSITE" id="PS50119"/>
    </source>
</evidence>
<dbReference type="GO" id="GO:0008270">
    <property type="term" value="F:zinc ion binding"/>
    <property type="evidence" value="ECO:0007669"/>
    <property type="project" value="UniProtKB-KW"/>
</dbReference>
<feature type="repeat" description="NHL" evidence="8">
    <location>
        <begin position="476"/>
        <end position="521"/>
    </location>
</feature>
<feature type="repeat" description="NHL" evidence="8">
    <location>
        <begin position="522"/>
        <end position="564"/>
    </location>
</feature>
<evidence type="ECO:0000256" key="5">
    <source>
        <dbReference type="ARBA" id="ARBA00022786"/>
    </source>
</evidence>
<feature type="repeat" description="NHL" evidence="8">
    <location>
        <begin position="614"/>
        <end position="656"/>
    </location>
</feature>
<dbReference type="InterPro" id="IPR013083">
    <property type="entry name" value="Znf_RING/FYVE/PHD"/>
</dbReference>
<feature type="domain" description="RING-type" evidence="9">
    <location>
        <begin position="21"/>
        <end position="62"/>
    </location>
</feature>
<dbReference type="InterPro" id="IPR001841">
    <property type="entry name" value="Znf_RING"/>
</dbReference>
<keyword evidence="5" id="KW-0833">Ubl conjugation pathway</keyword>
<feature type="domain" description="B box-type" evidence="10">
    <location>
        <begin position="164"/>
        <end position="212"/>
    </location>
</feature>
<dbReference type="PROSITE" id="PS50089">
    <property type="entry name" value="ZF_RING_2"/>
    <property type="match status" value="1"/>
</dbReference>
<dbReference type="EnsemblMetazoa" id="XM_038190375.1">
    <property type="protein sequence ID" value="XP_038046303.1"/>
    <property type="gene ID" value="LOC119720624"/>
</dbReference>
<evidence type="ECO:0000256" key="7">
    <source>
        <dbReference type="PROSITE-ProRule" id="PRU00024"/>
    </source>
</evidence>
<reference evidence="11" key="1">
    <citation type="submission" date="2022-11" db="UniProtKB">
        <authorList>
            <consortium name="EnsemblMetazoa"/>
        </authorList>
    </citation>
    <scope>IDENTIFICATION</scope>
</reference>
<evidence type="ECO:0000313" key="12">
    <source>
        <dbReference type="Proteomes" id="UP000887568"/>
    </source>
</evidence>
<dbReference type="OrthoDB" id="6265224at2759"/>
<proteinExistence type="predicted"/>
<dbReference type="InterPro" id="IPR013087">
    <property type="entry name" value="Znf_C2H2_type"/>
</dbReference>
<dbReference type="Gene3D" id="3.30.160.60">
    <property type="entry name" value="Classic Zinc Finger"/>
    <property type="match status" value="1"/>
</dbReference>
<feature type="repeat" description="NHL" evidence="8">
    <location>
        <begin position="571"/>
        <end position="610"/>
    </location>
</feature>
<dbReference type="SMART" id="SM00184">
    <property type="entry name" value="RING"/>
    <property type="match status" value="1"/>
</dbReference>
<sequence length="703" mass="78402">MAASLSQLSVLSQISEEFLLCQVCFERFNKPKILPCLHSFCEGCLQRYAPAGCRTIRCPMCKQETELPENGGVCGLKDNFFILNLSDVFTEIAPAKKGQKQPARKAICTICVGAAPAEASFRCLECVDFLCDVCAPSHDHRLARFSRQHHVISVPASENKKLLRRDIYCDKHNSETVRFFCESCNRPICRDCVLVEHKDHSHTFLKDEVSKHRNTIDTLLHGVRDKIAAFEEAMKSVDEAEANLEANRGQAEYIINKTMQDYIAQLKVQQQHLTHKLSRACEGRKKQLNAHRKSLQAGLENLLSGFDFTEKALGHGSELDILSIKDEVIDRLEGLSNISPQQDLTLDQLSHLYFVASENATDLSLPLLGEIRCGDRTFVDMSEMGDSRSICSIESSELGDSSLSESIPKSPRRMIEPKPLSVSKPQLLFHLKDEIDEAGEFDWPSGVASSADGEYVAIVDRDNDRIQVYNRKGKFECKFGNRGRQPCQFELPLDAAITTDDDPCIYVTDEYNHRVQKLTLYGKYVSHFGDNGIFKQPYGIAITSEGRVVVTDIGKHRVTVHDPNGKLLHHFGSRGDGDTQFNEPRYVAIHDDKIVVSDHCNHCIKIFNSQGTHLRTFGSCGSGNGQFIGPTGVCIDRDGNIIVADCADRVQLFNSEGVFLRHLLNEGDGLSGPLGMVITATEELVITNLGTHCVNVFKYSGWV</sequence>
<dbReference type="SUPFAM" id="SSF57845">
    <property type="entry name" value="B-box zinc-binding domain"/>
    <property type="match status" value="1"/>
</dbReference>
<dbReference type="PANTHER" id="PTHR25462:SF296">
    <property type="entry name" value="MEIOTIC P26, ISOFORM F"/>
    <property type="match status" value="1"/>
</dbReference>
<evidence type="ECO:0000256" key="6">
    <source>
        <dbReference type="ARBA" id="ARBA00022833"/>
    </source>
</evidence>
<dbReference type="SMART" id="SM00336">
    <property type="entry name" value="BBOX"/>
    <property type="match status" value="2"/>
</dbReference>
<dbReference type="InterPro" id="IPR047153">
    <property type="entry name" value="TRIM45/56/19-like"/>
</dbReference>
<dbReference type="Proteomes" id="UP000887568">
    <property type="component" value="Unplaced"/>
</dbReference>
<dbReference type="InterPro" id="IPR000315">
    <property type="entry name" value="Znf_B-box"/>
</dbReference>
<dbReference type="SMART" id="SM00502">
    <property type="entry name" value="BBC"/>
    <property type="match status" value="1"/>
</dbReference>
<dbReference type="Gene3D" id="2.120.10.30">
    <property type="entry name" value="TolB, C-terminal domain"/>
    <property type="match status" value="2"/>
</dbReference>
<evidence type="ECO:0000256" key="8">
    <source>
        <dbReference type="PROSITE-ProRule" id="PRU00504"/>
    </source>
</evidence>
<keyword evidence="4 7" id="KW-0863">Zinc-finger</keyword>
<dbReference type="PROSITE" id="PS00028">
    <property type="entry name" value="ZINC_FINGER_C2H2_1"/>
    <property type="match status" value="1"/>
</dbReference>
<dbReference type="PROSITE" id="PS50119">
    <property type="entry name" value="ZF_BBOX"/>
    <property type="match status" value="2"/>
</dbReference>
<keyword evidence="1" id="KW-0597">Phosphoprotein</keyword>
<dbReference type="GeneID" id="119720624"/>
<dbReference type="Pfam" id="PF17170">
    <property type="entry name" value="DUF5128"/>
    <property type="match status" value="1"/>
</dbReference>
<dbReference type="PROSITE" id="PS00518">
    <property type="entry name" value="ZF_RING_1"/>
    <property type="match status" value="1"/>
</dbReference>
<keyword evidence="12" id="KW-1185">Reference proteome</keyword>
<dbReference type="Gene3D" id="3.30.40.10">
    <property type="entry name" value="Zinc/RING finger domain, C3HC4 (zinc finger)"/>
    <property type="match status" value="1"/>
</dbReference>
<dbReference type="RefSeq" id="XP_038046303.1">
    <property type="nucleotide sequence ID" value="XM_038190375.1"/>
</dbReference>
<evidence type="ECO:0000256" key="3">
    <source>
        <dbReference type="ARBA" id="ARBA00022737"/>
    </source>
</evidence>
<dbReference type="InterPro" id="IPR001258">
    <property type="entry name" value="NHL_repeat"/>
</dbReference>
<organism evidence="11 12">
    <name type="scientific">Patiria miniata</name>
    <name type="common">Bat star</name>
    <name type="synonym">Asterina miniata</name>
    <dbReference type="NCBI Taxonomy" id="46514"/>
    <lineage>
        <taxon>Eukaryota</taxon>
        <taxon>Metazoa</taxon>
        <taxon>Echinodermata</taxon>
        <taxon>Eleutherozoa</taxon>
        <taxon>Asterozoa</taxon>
        <taxon>Asteroidea</taxon>
        <taxon>Valvatacea</taxon>
        <taxon>Valvatida</taxon>
        <taxon>Asterinidae</taxon>
        <taxon>Patiria</taxon>
    </lineage>
</organism>